<evidence type="ECO:0000313" key="2">
    <source>
        <dbReference type="Proteomes" id="UP001449657"/>
    </source>
</evidence>
<accession>A0ABZ2Z184</accession>
<dbReference type="PANTHER" id="PTHR35532:SF5">
    <property type="entry name" value="CARBOHYDRATE-BINDING DOMAIN-CONTAINING PROTEIN"/>
    <property type="match status" value="1"/>
</dbReference>
<gene>
    <name evidence="1" type="ORF">WJU22_23660</name>
</gene>
<reference evidence="1 2" key="1">
    <citation type="submission" date="2024-03" db="EMBL/GenBank/DDBJ databases">
        <title>Chitinophaga caseinilytica sp. nov., a casein hydrolysing bacterium isolated from forest soil.</title>
        <authorList>
            <person name="Lee D.S."/>
            <person name="Han D.M."/>
            <person name="Baek J.H."/>
            <person name="Choi D.G."/>
            <person name="Jeon J.H."/>
            <person name="Jeon C.O."/>
        </authorList>
    </citation>
    <scope>NUCLEOTIDE SEQUENCE [LARGE SCALE GENOMIC DNA]</scope>
    <source>
        <strain evidence="1 2">KACC 19118</strain>
    </source>
</reference>
<keyword evidence="2" id="KW-1185">Reference proteome</keyword>
<evidence type="ECO:0008006" key="3">
    <source>
        <dbReference type="Google" id="ProtNLM"/>
    </source>
</evidence>
<dbReference type="RefSeq" id="WP_341840639.1">
    <property type="nucleotide sequence ID" value="NZ_CP149792.1"/>
</dbReference>
<protein>
    <recommendedName>
        <fullName evidence="3">Transglutaminase domain-containing protein</fullName>
    </recommendedName>
</protein>
<sequence>MKYFPVCLLLLFSCVSCGLRSGSPDVRSLEKRYSANPADSLKLEALRYLLREMPGQWSDQPAIIDASSGKPTRYLIDSFHNVESLLSFLQDRQLEAGSIPEKDAAFIRPEFLESEIDAAVGEWNRYPWNRDIPKDVFFDYLLPYKVHQDFPDNWRPSLRQKADSLVKVWEEKNRKSPGDKFLTSSKEFYYDLIVNTASRWFRYGPDRIRITEDPSYKELLLTGEGGCKKGSFFNAYVLRSTGIPATVDIVPFWGSKNGSHAGDVYWNNEERKMTPGPGRRFDRAAKVFRLTFRNHGSWSRQIKPHVEEKDFLLDFLRNDQWIDVTKEHNPVGDVTLPIGNTSAGTAYICVFDYGEWVPVYWAPVRNGRVTFPDMGRDIVYRLATFTDALKFSGGIFVLDSAGRTVQPRPDSLAMQTMVLGKLNTGSEQWVRKQTTYTLLSLGEDNNWHEIAEKTCSRDSVIEFRNVPSGGLYRLVETGGPRRLERIFAYRNNAQVWY</sequence>
<evidence type="ECO:0000313" key="1">
    <source>
        <dbReference type="EMBL" id="WZN45898.1"/>
    </source>
</evidence>
<dbReference type="Proteomes" id="UP001449657">
    <property type="component" value="Chromosome"/>
</dbReference>
<organism evidence="1 2">
    <name type="scientific">Chitinophaga caseinilytica</name>
    <dbReference type="NCBI Taxonomy" id="2267521"/>
    <lineage>
        <taxon>Bacteria</taxon>
        <taxon>Pseudomonadati</taxon>
        <taxon>Bacteroidota</taxon>
        <taxon>Chitinophagia</taxon>
        <taxon>Chitinophagales</taxon>
        <taxon>Chitinophagaceae</taxon>
        <taxon>Chitinophaga</taxon>
    </lineage>
</organism>
<proteinExistence type="predicted"/>
<dbReference type="EMBL" id="CP150096">
    <property type="protein sequence ID" value="WZN45898.1"/>
    <property type="molecule type" value="Genomic_DNA"/>
</dbReference>
<dbReference type="PANTHER" id="PTHR35532">
    <property type="entry name" value="SIMILAR TO POLYHYDROXYALKANOATE DEPOLYMERASE"/>
    <property type="match status" value="1"/>
</dbReference>
<name>A0ABZ2Z184_9BACT</name>